<reference evidence="1 2" key="1">
    <citation type="submission" date="2015-09" db="EMBL/GenBank/DDBJ databases">
        <title>Aphanizomenon flos-aquae WA102.</title>
        <authorList>
            <person name="Driscoll C."/>
        </authorList>
    </citation>
    <scope>NUCLEOTIDE SEQUENCE [LARGE SCALE GENOMIC DNA]</scope>
    <source>
        <strain evidence="1">WA102</strain>
    </source>
</reference>
<evidence type="ECO:0000313" key="1">
    <source>
        <dbReference type="EMBL" id="OBQ31878.1"/>
    </source>
</evidence>
<proteinExistence type="predicted"/>
<evidence type="ECO:0000313" key="2">
    <source>
        <dbReference type="Proteomes" id="UP000092093"/>
    </source>
</evidence>
<comment type="caution">
    <text evidence="1">The sequence shown here is derived from an EMBL/GenBank/DDBJ whole genome shotgun (WGS) entry which is preliminary data.</text>
</comment>
<dbReference type="AlphaFoldDB" id="A0A1B7W433"/>
<organism evidence="1 2">
    <name type="scientific">Aphanizomenon flos-aquae WA102</name>
    <dbReference type="NCBI Taxonomy" id="1710896"/>
    <lineage>
        <taxon>Bacteria</taxon>
        <taxon>Bacillati</taxon>
        <taxon>Cyanobacteriota</taxon>
        <taxon>Cyanophyceae</taxon>
        <taxon>Nostocales</taxon>
        <taxon>Aphanizomenonaceae</taxon>
        <taxon>Aphanizomenon</taxon>
    </lineage>
</organism>
<dbReference type="Proteomes" id="UP000092093">
    <property type="component" value="Unassembled WGS sequence"/>
</dbReference>
<accession>A0A1B7W433</accession>
<sequence length="106" mass="12011">MDKIYDQKAAIEADPYAEDFIDNAYAMKLRVEAQSVGQAGAINQSKATRQFRRQEIVDLVESKLTDAELLTSPGAPGADRPTLQKWLDENIGPMDDKWTWINKEIR</sequence>
<dbReference type="EMBL" id="LJOW01001006">
    <property type="protein sequence ID" value="OBQ31878.1"/>
    <property type="molecule type" value="Genomic_DNA"/>
</dbReference>
<protein>
    <submittedName>
        <fullName evidence="1">Uncharacterized protein</fullName>
    </submittedName>
</protein>
<name>A0A1B7W433_APHFL</name>
<gene>
    <name evidence="1" type="ORF">AN484_28525</name>
</gene>